<proteinExistence type="predicted"/>
<dbReference type="GO" id="GO:0004867">
    <property type="term" value="F:serine-type endopeptidase inhibitor activity"/>
    <property type="evidence" value="ECO:0007669"/>
    <property type="project" value="UniProtKB-KW"/>
</dbReference>
<keyword evidence="3" id="KW-0646">Protease inhibitor</keyword>
<evidence type="ECO:0000256" key="1">
    <source>
        <dbReference type="SAM" id="SignalP"/>
    </source>
</evidence>
<organism evidence="3 4">
    <name type="scientific">Belliella kenyensis</name>
    <dbReference type="NCBI Taxonomy" id="1472724"/>
    <lineage>
        <taxon>Bacteria</taxon>
        <taxon>Pseudomonadati</taxon>
        <taxon>Bacteroidota</taxon>
        <taxon>Cytophagia</taxon>
        <taxon>Cytophagales</taxon>
        <taxon>Cyclobacteriaceae</taxon>
        <taxon>Belliella</taxon>
    </lineage>
</organism>
<keyword evidence="1" id="KW-0732">Signal</keyword>
<feature type="chain" id="PRO_5045180434" evidence="1">
    <location>
        <begin position="21"/>
        <end position="79"/>
    </location>
</feature>
<dbReference type="Pfam" id="PF00050">
    <property type="entry name" value="Kazal_1"/>
    <property type="match status" value="1"/>
</dbReference>
<dbReference type="EMBL" id="JBHSAV010000005">
    <property type="protein sequence ID" value="MFC3975491.1"/>
    <property type="molecule type" value="Genomic_DNA"/>
</dbReference>
<feature type="domain" description="Kazal-like" evidence="2">
    <location>
        <begin position="26"/>
        <end position="79"/>
    </location>
</feature>
<dbReference type="InterPro" id="IPR002350">
    <property type="entry name" value="Kazal_dom"/>
</dbReference>
<gene>
    <name evidence="3" type="ORF">ACFOUP_03785</name>
</gene>
<keyword evidence="4" id="KW-1185">Reference proteome</keyword>
<name>A0ABV8EIM2_9BACT</name>
<comment type="caution">
    <text evidence="3">The sequence shown here is derived from an EMBL/GenBank/DDBJ whole genome shotgun (WGS) entry which is preliminary data.</text>
</comment>
<dbReference type="CDD" id="cd00104">
    <property type="entry name" value="KAZAL_FS"/>
    <property type="match status" value="1"/>
</dbReference>
<dbReference type="PROSITE" id="PS51465">
    <property type="entry name" value="KAZAL_2"/>
    <property type="match status" value="1"/>
</dbReference>
<sequence length="79" mass="8806">MKYLKISFLLCLVMALAAFQCEDMSPNEMVDCIDPNNKYKDVACLMIYDPVCGCDQKTYGNSCEAQRAGVKSFTKGTCE</sequence>
<evidence type="ECO:0000313" key="4">
    <source>
        <dbReference type="Proteomes" id="UP001595766"/>
    </source>
</evidence>
<reference evidence="4" key="1">
    <citation type="journal article" date="2019" name="Int. J. Syst. Evol. Microbiol.">
        <title>The Global Catalogue of Microorganisms (GCM) 10K type strain sequencing project: providing services to taxonomists for standard genome sequencing and annotation.</title>
        <authorList>
            <consortium name="The Broad Institute Genomics Platform"/>
            <consortium name="The Broad Institute Genome Sequencing Center for Infectious Disease"/>
            <person name="Wu L."/>
            <person name="Ma J."/>
        </authorList>
    </citation>
    <scope>NUCLEOTIDE SEQUENCE [LARGE SCALE GENOMIC DNA]</scope>
    <source>
        <strain evidence="4">CECT 8551</strain>
    </source>
</reference>
<evidence type="ECO:0000313" key="3">
    <source>
        <dbReference type="EMBL" id="MFC3975491.1"/>
    </source>
</evidence>
<evidence type="ECO:0000259" key="2">
    <source>
        <dbReference type="PROSITE" id="PS51465"/>
    </source>
</evidence>
<dbReference type="SUPFAM" id="SSF100895">
    <property type="entry name" value="Kazal-type serine protease inhibitors"/>
    <property type="match status" value="1"/>
</dbReference>
<dbReference type="SMART" id="SM00280">
    <property type="entry name" value="KAZAL"/>
    <property type="match status" value="1"/>
</dbReference>
<accession>A0ABV8EIM2</accession>
<dbReference type="InterPro" id="IPR036058">
    <property type="entry name" value="Kazal_dom_sf"/>
</dbReference>
<keyword evidence="3" id="KW-0722">Serine protease inhibitor</keyword>
<dbReference type="Proteomes" id="UP001595766">
    <property type="component" value="Unassembled WGS sequence"/>
</dbReference>
<feature type="signal peptide" evidence="1">
    <location>
        <begin position="1"/>
        <end position="20"/>
    </location>
</feature>
<dbReference type="Gene3D" id="3.30.60.30">
    <property type="match status" value="1"/>
</dbReference>
<dbReference type="RefSeq" id="WP_241297496.1">
    <property type="nucleotide sequence ID" value="NZ_JAKZGR010000022.1"/>
</dbReference>
<protein>
    <submittedName>
        <fullName evidence="3">Kazal-type serine protease inhibitor family protein</fullName>
    </submittedName>
</protein>